<keyword evidence="1" id="KW-0732">Signal</keyword>
<dbReference type="Gene3D" id="3.30.1490.480">
    <property type="entry name" value="Endolytic murein transglycosylase"/>
    <property type="match status" value="1"/>
</dbReference>
<gene>
    <name evidence="2" type="ORF">KHA99_01370</name>
</gene>
<keyword evidence="3" id="KW-1185">Reference proteome</keyword>
<feature type="signal peptide" evidence="1">
    <location>
        <begin position="1"/>
        <end position="22"/>
    </location>
</feature>
<dbReference type="GO" id="GO:0016829">
    <property type="term" value="F:lyase activity"/>
    <property type="evidence" value="ECO:0007669"/>
    <property type="project" value="UniProtKB-KW"/>
</dbReference>
<feature type="chain" id="PRO_5039586123" evidence="1">
    <location>
        <begin position="23"/>
        <end position="161"/>
    </location>
</feature>
<proteinExistence type="predicted"/>
<evidence type="ECO:0000313" key="2">
    <source>
        <dbReference type="EMBL" id="MBS4211098.1"/>
    </source>
</evidence>
<name>A0A942U228_9BACI</name>
<organism evidence="2 3">
    <name type="scientific">Neobacillus rhizophilus</name>
    <dbReference type="NCBI Taxonomy" id="2833579"/>
    <lineage>
        <taxon>Bacteria</taxon>
        <taxon>Bacillati</taxon>
        <taxon>Bacillota</taxon>
        <taxon>Bacilli</taxon>
        <taxon>Bacillales</taxon>
        <taxon>Bacillaceae</taxon>
        <taxon>Neobacillus</taxon>
    </lineage>
</organism>
<dbReference type="RefSeq" id="WP_213115642.1">
    <property type="nucleotide sequence ID" value="NZ_JAGYPF010000001.1"/>
</dbReference>
<sequence length="161" mass="17165">MKVNLISSFSAGLLLATGICTIAYFSSDSHVSKATGQLASNQASVSKDEMKKKLTDAGYIVQTKDEYNKNLDAAKNGTAQQEAAPPADAQQQNVSQAVINVADGMTSIDVGRMLVSANLVPDAFQFSKDIEARGLQNKLRPGTYTVDSGMSYDQIIAAIFH</sequence>
<keyword evidence="2" id="KW-0456">Lyase</keyword>
<protein>
    <submittedName>
        <fullName evidence="2">Aminodeoxychorismate lyase</fullName>
    </submittedName>
</protein>
<dbReference type="EMBL" id="JAGYPF010000001">
    <property type="protein sequence ID" value="MBS4211098.1"/>
    <property type="molecule type" value="Genomic_DNA"/>
</dbReference>
<dbReference type="AlphaFoldDB" id="A0A942U228"/>
<evidence type="ECO:0000313" key="3">
    <source>
        <dbReference type="Proteomes" id="UP000679749"/>
    </source>
</evidence>
<accession>A0A942U228</accession>
<evidence type="ECO:0000256" key="1">
    <source>
        <dbReference type="SAM" id="SignalP"/>
    </source>
</evidence>
<comment type="caution">
    <text evidence="2">The sequence shown here is derived from an EMBL/GenBank/DDBJ whole genome shotgun (WGS) entry which is preliminary data.</text>
</comment>
<reference evidence="2" key="1">
    <citation type="submission" date="2021-05" db="EMBL/GenBank/DDBJ databases">
        <title>Novel Bacillus species.</title>
        <authorList>
            <person name="Liu G."/>
        </authorList>
    </citation>
    <scope>NUCLEOTIDE SEQUENCE</scope>
    <source>
        <strain evidence="2">FJAT-49825</strain>
    </source>
</reference>
<dbReference type="Proteomes" id="UP000679749">
    <property type="component" value="Unassembled WGS sequence"/>
</dbReference>